<evidence type="ECO:0000313" key="1">
    <source>
        <dbReference type="EMBL" id="KAK7737125.1"/>
    </source>
</evidence>
<protein>
    <submittedName>
        <fullName evidence="1">NRPS-like protein biosynthetic cluster</fullName>
    </submittedName>
</protein>
<dbReference type="PANTHER" id="PTHR43845:SF1">
    <property type="entry name" value="BLR5969 PROTEIN"/>
    <property type="match status" value="1"/>
</dbReference>
<dbReference type="EMBL" id="JAKNSF020000008">
    <property type="protein sequence ID" value="KAK7737125.1"/>
    <property type="molecule type" value="Genomic_DNA"/>
</dbReference>
<accession>A0ABR1PHU9</accession>
<dbReference type="Gene3D" id="3.40.50.12780">
    <property type="entry name" value="N-terminal domain of ligase-like"/>
    <property type="match status" value="1"/>
</dbReference>
<keyword evidence="2" id="KW-1185">Reference proteome</keyword>
<dbReference type="PANTHER" id="PTHR43845">
    <property type="entry name" value="BLR5969 PROTEIN"/>
    <property type="match status" value="1"/>
</dbReference>
<gene>
    <name evidence="1" type="ORF">SLS63_002916</name>
</gene>
<reference evidence="1 2" key="1">
    <citation type="submission" date="2024-02" db="EMBL/GenBank/DDBJ databases">
        <title>De novo assembly and annotation of 12 fungi associated with fruit tree decline syndrome in Ontario, Canada.</title>
        <authorList>
            <person name="Sulman M."/>
            <person name="Ellouze W."/>
            <person name="Ilyukhin E."/>
        </authorList>
    </citation>
    <scope>NUCLEOTIDE SEQUENCE [LARGE SCALE GENOMIC DNA]</scope>
    <source>
        <strain evidence="1 2">M169</strain>
    </source>
</reference>
<dbReference type="SUPFAM" id="SSF56801">
    <property type="entry name" value="Acetyl-CoA synthetase-like"/>
    <property type="match status" value="1"/>
</dbReference>
<name>A0ABR1PHU9_DIAER</name>
<organism evidence="1 2">
    <name type="scientific">Diaporthe eres</name>
    <name type="common">Phomopsis oblonga</name>
    <dbReference type="NCBI Taxonomy" id="83184"/>
    <lineage>
        <taxon>Eukaryota</taxon>
        <taxon>Fungi</taxon>
        <taxon>Dikarya</taxon>
        <taxon>Ascomycota</taxon>
        <taxon>Pezizomycotina</taxon>
        <taxon>Sordariomycetes</taxon>
        <taxon>Sordariomycetidae</taxon>
        <taxon>Diaporthales</taxon>
        <taxon>Diaporthaceae</taxon>
        <taxon>Diaporthe</taxon>
        <taxon>Diaporthe eres species complex</taxon>
    </lineage>
</organism>
<dbReference type="Proteomes" id="UP001430848">
    <property type="component" value="Unassembled WGS sequence"/>
</dbReference>
<sequence length="457" mass="49931">MTIIPKSEVPATKQAATVETFVEFVKGNSPFYKEFWNTVPSASASGNTLERLPLTDHAAYWQANTCLNSNVVTSEQQDGIIFKTGGTTAKPKVSFYSHAELEGVSKSLATSLVRCGVRQGDKVINLFYAGDMYGSFLLHVLSVFYLPIHERVGAVQLPVAGHVTTESMVTHILEFEGTVVLSTVTTMVKMAELLAGVGWHGRNTADSVRLLLFSGEALYNDQVGTIKRAFPNAELRSLVYGTMDCGVIGLPPHPEAKERFPVADCIKDPRVHQVNRPGMIVDIVREDGTVTTEAGTPGSLVVTNLERRLMPVVRYPSGDRAEWIDYETGLFRVLGRDQTAIRLGPVSIDFTHLREAVSSALGPDCHVSGIQAVVGRQDAKDLLTVLIAFQPTSEAEEAELKLRVAEELGKARPMFKGHVELGLVNPLRVTFVKAEELTVNERSGKSINVVDKRLTTL</sequence>
<evidence type="ECO:0000313" key="2">
    <source>
        <dbReference type="Proteomes" id="UP001430848"/>
    </source>
</evidence>
<comment type="caution">
    <text evidence="1">The sequence shown here is derived from an EMBL/GenBank/DDBJ whole genome shotgun (WGS) entry which is preliminary data.</text>
</comment>
<dbReference type="InterPro" id="IPR042099">
    <property type="entry name" value="ANL_N_sf"/>
</dbReference>
<proteinExistence type="predicted"/>